<sequence>FNRIMLPAKGYNLNQTPEKFLNFLIDQAQALPRSRKCKTLLTRFAAFCFTYQRFRTLPSRKLKRHLRYFNNLVKVFRRSLNDIINKIYFSNDFKLVKDLKKMKKTSAKRWSYLNEQRQDVNIKTISMERRLN</sequence>
<feature type="non-terminal residue" evidence="1">
    <location>
        <position position="1"/>
    </location>
</feature>
<name>A0A061SHR9_9CHLO</name>
<gene>
    <name evidence="1" type="ORF">TSPGSL018_401</name>
</gene>
<dbReference type="EMBL" id="GBEZ01000183">
    <property type="protein sequence ID" value="JAC84682.1"/>
    <property type="molecule type" value="Transcribed_RNA"/>
</dbReference>
<feature type="non-terminal residue" evidence="1">
    <location>
        <position position="132"/>
    </location>
</feature>
<dbReference type="AlphaFoldDB" id="A0A061SHR9"/>
<protein>
    <submittedName>
        <fullName evidence="1">Uncharacterized protein</fullName>
    </submittedName>
</protein>
<organism evidence="1">
    <name type="scientific">Tetraselmis sp. GSL018</name>
    <dbReference type="NCBI Taxonomy" id="582737"/>
    <lineage>
        <taxon>Eukaryota</taxon>
        <taxon>Viridiplantae</taxon>
        <taxon>Chlorophyta</taxon>
        <taxon>core chlorophytes</taxon>
        <taxon>Chlorodendrophyceae</taxon>
        <taxon>Chlorodendrales</taxon>
        <taxon>Chlorodendraceae</taxon>
        <taxon>Tetraselmis</taxon>
    </lineage>
</organism>
<accession>A0A061SHR9</accession>
<evidence type="ECO:0000313" key="1">
    <source>
        <dbReference type="EMBL" id="JAC84682.1"/>
    </source>
</evidence>
<reference evidence="1" key="1">
    <citation type="submission" date="2014-05" db="EMBL/GenBank/DDBJ databases">
        <title>The transcriptome of the halophilic microalga Tetraselmis sp. GSL018 isolated from the Great Salt Lake, Utah.</title>
        <authorList>
            <person name="Jinkerson R.E."/>
            <person name="D'Adamo S."/>
            <person name="Posewitz M.C."/>
        </authorList>
    </citation>
    <scope>NUCLEOTIDE SEQUENCE</scope>
    <source>
        <strain evidence="1">GSL018</strain>
    </source>
</reference>
<proteinExistence type="predicted"/>